<protein>
    <submittedName>
        <fullName evidence="1">Uncharacterized protein</fullName>
    </submittedName>
</protein>
<dbReference type="Proteomes" id="UP001178508">
    <property type="component" value="Chromosome 5"/>
</dbReference>
<proteinExistence type="predicted"/>
<accession>A0AAV1F3J5</accession>
<evidence type="ECO:0000313" key="1">
    <source>
        <dbReference type="EMBL" id="CAJ1055852.1"/>
    </source>
</evidence>
<name>A0AAV1F3J5_XYRNO</name>
<dbReference type="AlphaFoldDB" id="A0AAV1F3J5"/>
<gene>
    <name evidence="1" type="ORF">XNOV1_A035173</name>
</gene>
<keyword evidence="2" id="KW-1185">Reference proteome</keyword>
<reference evidence="1" key="1">
    <citation type="submission" date="2023-08" db="EMBL/GenBank/DDBJ databases">
        <authorList>
            <person name="Alioto T."/>
            <person name="Alioto T."/>
            <person name="Gomez Garrido J."/>
        </authorList>
    </citation>
    <scope>NUCLEOTIDE SEQUENCE</scope>
</reference>
<dbReference type="EMBL" id="OY660868">
    <property type="protein sequence ID" value="CAJ1055852.1"/>
    <property type="molecule type" value="Genomic_DNA"/>
</dbReference>
<evidence type="ECO:0000313" key="2">
    <source>
        <dbReference type="Proteomes" id="UP001178508"/>
    </source>
</evidence>
<sequence>MKTCGEERSVFTGASLSCLSEQTAPRSTPSHRLDKPGRSYVFIDNSGSLPSVSLTLLAVYRNALLLRRLTKVVFIDPETHQEFTKASIDTFYFRNPSESLKMFD</sequence>
<organism evidence="1 2">
    <name type="scientific">Xyrichtys novacula</name>
    <name type="common">Pearly razorfish</name>
    <name type="synonym">Hemipteronotus novacula</name>
    <dbReference type="NCBI Taxonomy" id="13765"/>
    <lineage>
        <taxon>Eukaryota</taxon>
        <taxon>Metazoa</taxon>
        <taxon>Chordata</taxon>
        <taxon>Craniata</taxon>
        <taxon>Vertebrata</taxon>
        <taxon>Euteleostomi</taxon>
        <taxon>Actinopterygii</taxon>
        <taxon>Neopterygii</taxon>
        <taxon>Teleostei</taxon>
        <taxon>Neoteleostei</taxon>
        <taxon>Acanthomorphata</taxon>
        <taxon>Eupercaria</taxon>
        <taxon>Labriformes</taxon>
        <taxon>Labridae</taxon>
        <taxon>Xyrichtys</taxon>
    </lineage>
</organism>